<accession>A0A8H6M645</accession>
<dbReference type="OrthoDB" id="3193844at2759"/>
<comment type="caution">
    <text evidence="2">The sequence shown here is derived from an EMBL/GenBank/DDBJ whole genome shotgun (WGS) entry which is preliminary data.</text>
</comment>
<proteinExistence type="predicted"/>
<dbReference type="PROSITE" id="PS50097">
    <property type="entry name" value="BTB"/>
    <property type="match status" value="1"/>
</dbReference>
<organism evidence="2 3">
    <name type="scientific">Ephemerocybe angulata</name>
    <dbReference type="NCBI Taxonomy" id="980116"/>
    <lineage>
        <taxon>Eukaryota</taxon>
        <taxon>Fungi</taxon>
        <taxon>Dikarya</taxon>
        <taxon>Basidiomycota</taxon>
        <taxon>Agaricomycotina</taxon>
        <taxon>Agaricomycetes</taxon>
        <taxon>Agaricomycetidae</taxon>
        <taxon>Agaricales</taxon>
        <taxon>Agaricineae</taxon>
        <taxon>Psathyrellaceae</taxon>
        <taxon>Ephemerocybe</taxon>
    </lineage>
</organism>
<dbReference type="SUPFAM" id="SSF54695">
    <property type="entry name" value="POZ domain"/>
    <property type="match status" value="1"/>
</dbReference>
<reference evidence="2 3" key="1">
    <citation type="submission" date="2020-07" db="EMBL/GenBank/DDBJ databases">
        <title>Comparative genomics of pyrophilous fungi reveals a link between fire events and developmental genes.</title>
        <authorList>
            <consortium name="DOE Joint Genome Institute"/>
            <person name="Steindorff A.S."/>
            <person name="Carver A."/>
            <person name="Calhoun S."/>
            <person name="Stillman K."/>
            <person name="Liu H."/>
            <person name="Lipzen A."/>
            <person name="Pangilinan J."/>
            <person name="Labutti K."/>
            <person name="Bruns T.D."/>
            <person name="Grigoriev I.V."/>
        </authorList>
    </citation>
    <scope>NUCLEOTIDE SEQUENCE [LARGE SCALE GENOMIC DNA]</scope>
    <source>
        <strain evidence="2 3">CBS 144469</strain>
    </source>
</reference>
<dbReference type="Pfam" id="PF00651">
    <property type="entry name" value="BTB"/>
    <property type="match status" value="1"/>
</dbReference>
<protein>
    <recommendedName>
        <fullName evidence="1">BTB domain-containing protein</fullName>
    </recommendedName>
</protein>
<dbReference type="EMBL" id="JACGCI010000042">
    <property type="protein sequence ID" value="KAF6752777.1"/>
    <property type="molecule type" value="Genomic_DNA"/>
</dbReference>
<evidence type="ECO:0000259" key="1">
    <source>
        <dbReference type="PROSITE" id="PS50097"/>
    </source>
</evidence>
<evidence type="ECO:0000313" key="2">
    <source>
        <dbReference type="EMBL" id="KAF6752777.1"/>
    </source>
</evidence>
<gene>
    <name evidence="2" type="ORF">DFP72DRAFT_903584</name>
</gene>
<keyword evidence="3" id="KW-1185">Reference proteome</keyword>
<evidence type="ECO:0000313" key="3">
    <source>
        <dbReference type="Proteomes" id="UP000521943"/>
    </source>
</evidence>
<dbReference type="InterPro" id="IPR000210">
    <property type="entry name" value="BTB/POZ_dom"/>
</dbReference>
<name>A0A8H6M645_9AGAR</name>
<feature type="domain" description="BTB" evidence="1">
    <location>
        <begin position="21"/>
        <end position="94"/>
    </location>
</feature>
<dbReference type="InterPro" id="IPR011333">
    <property type="entry name" value="SKP1/BTB/POZ_sf"/>
</dbReference>
<dbReference type="Gene3D" id="3.30.710.10">
    <property type="entry name" value="Potassium Channel Kv1.1, Chain A"/>
    <property type="match status" value="1"/>
</dbReference>
<sequence>MDSATGSERPCEPAHEDYRWTLITLKVQDKVYRVPRHGFTRYSGIFETMFTLPQGDDSTEGRSDDNPIILPSCTTEEFESLLSVLYPTAPHLQPTILSKEQWIHILKVSTLWDMEEVRALSIKEILAMNPAAIEKVTLAREFKIPAWLLEGYLEIIKSWGNVGYLDDIGSGLGWESAARLADMARNYSLKRRETVNATVPGAYCNHCARLWKWNGGQVSRSFELSAENPTESPNQSVATRCPYCQTWTNILSVDLISRALMEEPELESATKEAFKAELELLA</sequence>
<dbReference type="AlphaFoldDB" id="A0A8H6M645"/>
<dbReference type="Proteomes" id="UP000521943">
    <property type="component" value="Unassembled WGS sequence"/>
</dbReference>